<accession>D9WEG7</accession>
<evidence type="ECO:0000313" key="8">
    <source>
        <dbReference type="EMBL" id="EFL23206.1"/>
    </source>
</evidence>
<evidence type="ECO:0000259" key="7">
    <source>
        <dbReference type="Pfam" id="PF02770"/>
    </source>
</evidence>
<dbReference type="GO" id="GO:0005737">
    <property type="term" value="C:cytoplasm"/>
    <property type="evidence" value="ECO:0007669"/>
    <property type="project" value="TreeGrafter"/>
</dbReference>
<feature type="domain" description="Acyl-CoA dehydrogenase/oxidase C-terminal" evidence="6">
    <location>
        <begin position="208"/>
        <end position="321"/>
    </location>
</feature>
<dbReference type="InterPro" id="IPR046373">
    <property type="entry name" value="Acyl-CoA_Oxase/DH_mid-dom_sf"/>
</dbReference>
<dbReference type="Gene3D" id="1.20.140.10">
    <property type="entry name" value="Butyryl-CoA Dehydrogenase, subunit A, domain 3"/>
    <property type="match status" value="1"/>
</dbReference>
<evidence type="ECO:0000259" key="6">
    <source>
        <dbReference type="Pfam" id="PF00441"/>
    </source>
</evidence>
<keyword evidence="2 5" id="KW-0285">Flavoprotein</keyword>
<evidence type="ECO:0000313" key="9">
    <source>
        <dbReference type="Proteomes" id="UP000003963"/>
    </source>
</evidence>
<feature type="domain" description="Acyl-CoA oxidase/dehydrogenase middle" evidence="7">
    <location>
        <begin position="98"/>
        <end position="182"/>
    </location>
</feature>
<dbReference type="SUPFAM" id="SSF47203">
    <property type="entry name" value="Acyl-CoA dehydrogenase C-terminal domain-like"/>
    <property type="match status" value="1"/>
</dbReference>
<evidence type="ECO:0000256" key="4">
    <source>
        <dbReference type="ARBA" id="ARBA00023002"/>
    </source>
</evidence>
<dbReference type="InterPro" id="IPR009100">
    <property type="entry name" value="AcylCoA_DH/oxidase_NM_dom_sf"/>
</dbReference>
<evidence type="ECO:0000256" key="2">
    <source>
        <dbReference type="ARBA" id="ARBA00022630"/>
    </source>
</evidence>
<proteinExistence type="inferred from homology"/>
<dbReference type="SUPFAM" id="SSF56645">
    <property type="entry name" value="Acyl-CoA dehydrogenase NM domain-like"/>
    <property type="match status" value="1"/>
</dbReference>
<dbReference type="InterPro" id="IPR006091">
    <property type="entry name" value="Acyl-CoA_Oxase/DH_mid-dom"/>
</dbReference>
<dbReference type="Proteomes" id="UP000003963">
    <property type="component" value="Unassembled WGS sequence"/>
</dbReference>
<evidence type="ECO:0000256" key="1">
    <source>
        <dbReference type="ARBA" id="ARBA00009347"/>
    </source>
</evidence>
<organism evidence="8 9">
    <name type="scientific">Streptomyces himastatinicus ATCC 53653</name>
    <dbReference type="NCBI Taxonomy" id="457427"/>
    <lineage>
        <taxon>Bacteria</taxon>
        <taxon>Bacillati</taxon>
        <taxon>Actinomycetota</taxon>
        <taxon>Actinomycetes</taxon>
        <taxon>Kitasatosporales</taxon>
        <taxon>Streptomycetaceae</taxon>
        <taxon>Streptomyces</taxon>
        <taxon>Streptomyces violaceusniger group</taxon>
    </lineage>
</organism>
<dbReference type="Gene3D" id="2.40.110.10">
    <property type="entry name" value="Butyryl-CoA Dehydrogenase, subunit A, domain 2"/>
    <property type="match status" value="1"/>
</dbReference>
<protein>
    <submittedName>
        <fullName evidence="8">Putative peptidase C14, caspase catalytic subunit p20</fullName>
    </submittedName>
</protein>
<dbReference type="RefSeq" id="WP_009715025.1">
    <property type="nucleotide sequence ID" value="NZ_GG657754.1"/>
</dbReference>
<evidence type="ECO:0000256" key="5">
    <source>
        <dbReference type="RuleBase" id="RU362125"/>
    </source>
</evidence>
<dbReference type="InterPro" id="IPR009075">
    <property type="entry name" value="AcylCo_DH/oxidase_C"/>
</dbReference>
<dbReference type="HOGENOM" id="CLU_780051_0_0_11"/>
<evidence type="ECO:0000256" key="3">
    <source>
        <dbReference type="ARBA" id="ARBA00022827"/>
    </source>
</evidence>
<dbReference type="EMBL" id="GG657754">
    <property type="protein sequence ID" value="EFL23206.1"/>
    <property type="molecule type" value="Genomic_DNA"/>
</dbReference>
<dbReference type="InterPro" id="IPR036250">
    <property type="entry name" value="AcylCo_DH-like_C"/>
</dbReference>
<dbReference type="InterPro" id="IPR050741">
    <property type="entry name" value="Acyl-CoA_dehydrogenase"/>
</dbReference>
<dbReference type="GO" id="GO:0033539">
    <property type="term" value="P:fatty acid beta-oxidation using acyl-CoA dehydrogenase"/>
    <property type="evidence" value="ECO:0007669"/>
    <property type="project" value="TreeGrafter"/>
</dbReference>
<name>D9WEG7_9ACTN</name>
<dbReference type="PANTHER" id="PTHR48083:SF2">
    <property type="entry name" value="MEDIUM-CHAIN SPECIFIC ACYL-COA DEHYDROGENASE, MITOCHONDRIAL"/>
    <property type="match status" value="1"/>
</dbReference>
<comment type="cofactor">
    <cofactor evidence="5">
        <name>FAD</name>
        <dbReference type="ChEBI" id="CHEBI:57692"/>
    </cofactor>
</comment>
<dbReference type="AlphaFoldDB" id="D9WEG7"/>
<dbReference type="Pfam" id="PF00441">
    <property type="entry name" value="Acyl-CoA_dh_1"/>
    <property type="match status" value="1"/>
</dbReference>
<gene>
    <name evidence="8" type="ORF">SSOG_02920</name>
</gene>
<dbReference type="GO" id="GO:0003995">
    <property type="term" value="F:acyl-CoA dehydrogenase activity"/>
    <property type="evidence" value="ECO:0007669"/>
    <property type="project" value="TreeGrafter"/>
</dbReference>
<reference evidence="8 9" key="1">
    <citation type="submission" date="2009-02" db="EMBL/GenBank/DDBJ databases">
        <title>Annotation of Streptomyces hygroscopicus strain ATCC 53653.</title>
        <authorList>
            <consortium name="The Broad Institute Genome Sequencing Platform"/>
            <consortium name="Broad Institute Microbial Sequencing Center"/>
            <person name="Fischbach M."/>
            <person name="Godfrey P."/>
            <person name="Ward D."/>
            <person name="Young S."/>
            <person name="Zeng Q."/>
            <person name="Koehrsen M."/>
            <person name="Alvarado L."/>
            <person name="Berlin A.M."/>
            <person name="Bochicchio J."/>
            <person name="Borenstein D."/>
            <person name="Chapman S.B."/>
            <person name="Chen Z."/>
            <person name="Engels R."/>
            <person name="Freedman E."/>
            <person name="Gellesch M."/>
            <person name="Goldberg J."/>
            <person name="Griggs A."/>
            <person name="Gujja S."/>
            <person name="Heilman E.R."/>
            <person name="Heiman D.I."/>
            <person name="Hepburn T.A."/>
            <person name="Howarth C."/>
            <person name="Jen D."/>
            <person name="Larson L."/>
            <person name="Lewis B."/>
            <person name="Mehta T."/>
            <person name="Park D."/>
            <person name="Pearson M."/>
            <person name="Richards J."/>
            <person name="Roberts A."/>
            <person name="Saif S."/>
            <person name="Shea T.D."/>
            <person name="Shenoy N."/>
            <person name="Sisk P."/>
            <person name="Stolte C."/>
            <person name="Sykes S.N."/>
            <person name="Thomson T."/>
            <person name="Walk T."/>
            <person name="White J."/>
            <person name="Yandava C."/>
            <person name="Straight P."/>
            <person name="Clardy J."/>
            <person name="Hung D."/>
            <person name="Kolter R."/>
            <person name="Mekalanos J."/>
            <person name="Walker S."/>
            <person name="Walsh C.T."/>
            <person name="Wieland-Brown L.C."/>
            <person name="Haas B."/>
            <person name="Nusbaum C."/>
            <person name="Birren B."/>
        </authorList>
    </citation>
    <scope>NUCLEOTIDE SEQUENCE [LARGE SCALE GENOMIC DNA]</scope>
    <source>
        <strain evidence="8 9">ATCC 53653</strain>
    </source>
</reference>
<dbReference type="PANTHER" id="PTHR48083">
    <property type="entry name" value="MEDIUM-CHAIN SPECIFIC ACYL-COA DEHYDROGENASE, MITOCHONDRIAL-RELATED"/>
    <property type="match status" value="1"/>
</dbReference>
<keyword evidence="4 5" id="KW-0560">Oxidoreductase</keyword>
<keyword evidence="3 5" id="KW-0274">FAD</keyword>
<feature type="non-terminal residue" evidence="8">
    <location>
        <position position="326"/>
    </location>
</feature>
<dbReference type="OrthoDB" id="4161535at2"/>
<keyword evidence="9" id="KW-1185">Reference proteome</keyword>
<sequence>MPDVQTRPVSGADARQAVAELAGAGALTELYGPRPTGRVDPRTLRRLLAEAAARGPQGTVLALLVQLATALPLLTETAQTPAATAVRDAALGGRALLALAATDEQAGSDLTALTTTVDLDGGPDGDQVTVNGTKRWVTSALTADHALVLARHRPGRHFTNFTWVLVPLTAPGVTVRPAATELFEGSGVGHLELSGVVLSRDHLLGRTGRGLALFARHMAVERLASAAWAIELCRGAIADTDRRLRARQVDDAPLRESASVRQRLADCAVQVSSLHALWTASCDRIADGRDAATAAAVLKAASGTTVERVMTLCAQRRGPTASAPEE</sequence>
<dbReference type="Pfam" id="PF02770">
    <property type="entry name" value="Acyl-CoA_dh_M"/>
    <property type="match status" value="1"/>
</dbReference>
<dbReference type="STRING" id="457427.SSOG_02920"/>
<comment type="similarity">
    <text evidence="1 5">Belongs to the acyl-CoA dehydrogenase family.</text>
</comment>